<accession>A0ABS8V7P8</accession>
<evidence type="ECO:0000313" key="2">
    <source>
        <dbReference type="Proteomes" id="UP000823775"/>
    </source>
</evidence>
<name>A0ABS8V7P8_DATST</name>
<feature type="non-terminal residue" evidence="1">
    <location>
        <position position="65"/>
    </location>
</feature>
<evidence type="ECO:0000313" key="1">
    <source>
        <dbReference type="EMBL" id="MCD9642376.1"/>
    </source>
</evidence>
<sequence>MGHALQFRDLVLEPRMHPTDLGRGKDNNFSLMLRMTLGVKVWEFQRAGRVLETPVPQPPSIGTSE</sequence>
<gene>
    <name evidence="1" type="ORF">HAX54_029183</name>
</gene>
<comment type="caution">
    <text evidence="1">The sequence shown here is derived from an EMBL/GenBank/DDBJ whole genome shotgun (WGS) entry which is preliminary data.</text>
</comment>
<reference evidence="1 2" key="1">
    <citation type="journal article" date="2021" name="BMC Genomics">
        <title>Datura genome reveals duplications of psychoactive alkaloid biosynthetic genes and high mutation rate following tissue culture.</title>
        <authorList>
            <person name="Rajewski A."/>
            <person name="Carter-House D."/>
            <person name="Stajich J."/>
            <person name="Litt A."/>
        </authorList>
    </citation>
    <scope>NUCLEOTIDE SEQUENCE [LARGE SCALE GENOMIC DNA]</scope>
    <source>
        <strain evidence="1">AR-01</strain>
    </source>
</reference>
<dbReference type="EMBL" id="JACEIK010003611">
    <property type="protein sequence ID" value="MCD9642376.1"/>
    <property type="molecule type" value="Genomic_DNA"/>
</dbReference>
<organism evidence="1 2">
    <name type="scientific">Datura stramonium</name>
    <name type="common">Jimsonweed</name>
    <name type="synonym">Common thornapple</name>
    <dbReference type="NCBI Taxonomy" id="4076"/>
    <lineage>
        <taxon>Eukaryota</taxon>
        <taxon>Viridiplantae</taxon>
        <taxon>Streptophyta</taxon>
        <taxon>Embryophyta</taxon>
        <taxon>Tracheophyta</taxon>
        <taxon>Spermatophyta</taxon>
        <taxon>Magnoliopsida</taxon>
        <taxon>eudicotyledons</taxon>
        <taxon>Gunneridae</taxon>
        <taxon>Pentapetalae</taxon>
        <taxon>asterids</taxon>
        <taxon>lamiids</taxon>
        <taxon>Solanales</taxon>
        <taxon>Solanaceae</taxon>
        <taxon>Solanoideae</taxon>
        <taxon>Datureae</taxon>
        <taxon>Datura</taxon>
    </lineage>
</organism>
<proteinExistence type="predicted"/>
<keyword evidence="2" id="KW-1185">Reference proteome</keyword>
<protein>
    <submittedName>
        <fullName evidence="1">Uncharacterized protein</fullName>
    </submittedName>
</protein>
<dbReference type="Proteomes" id="UP000823775">
    <property type="component" value="Unassembled WGS sequence"/>
</dbReference>